<keyword evidence="1" id="KW-0472">Membrane</keyword>
<proteinExistence type="predicted"/>
<gene>
    <name evidence="2" type="ORF">JOF47_000189</name>
</gene>
<evidence type="ECO:0000313" key="3">
    <source>
        <dbReference type="Proteomes" id="UP001296993"/>
    </source>
</evidence>
<evidence type="ECO:0000256" key="1">
    <source>
        <dbReference type="SAM" id="Phobius"/>
    </source>
</evidence>
<name>A0ABS4X8H0_9MICC</name>
<organism evidence="2 3">
    <name type="scientific">Paeniglutamicibacter kerguelensis</name>
    <dbReference type="NCBI Taxonomy" id="254788"/>
    <lineage>
        <taxon>Bacteria</taxon>
        <taxon>Bacillati</taxon>
        <taxon>Actinomycetota</taxon>
        <taxon>Actinomycetes</taxon>
        <taxon>Micrococcales</taxon>
        <taxon>Micrococcaceae</taxon>
        <taxon>Paeniglutamicibacter</taxon>
    </lineage>
</organism>
<evidence type="ECO:0000313" key="2">
    <source>
        <dbReference type="EMBL" id="MBP2384678.1"/>
    </source>
</evidence>
<keyword evidence="3" id="KW-1185">Reference proteome</keyword>
<feature type="transmembrane region" description="Helical" evidence="1">
    <location>
        <begin position="21"/>
        <end position="40"/>
    </location>
</feature>
<dbReference type="EMBL" id="JAGIOF010000001">
    <property type="protein sequence ID" value="MBP2384678.1"/>
    <property type="molecule type" value="Genomic_DNA"/>
</dbReference>
<feature type="transmembrane region" description="Helical" evidence="1">
    <location>
        <begin position="46"/>
        <end position="68"/>
    </location>
</feature>
<keyword evidence="1" id="KW-0812">Transmembrane</keyword>
<dbReference type="Proteomes" id="UP001296993">
    <property type="component" value="Unassembled WGS sequence"/>
</dbReference>
<reference evidence="2 3" key="1">
    <citation type="submission" date="2021-03" db="EMBL/GenBank/DDBJ databases">
        <title>Sequencing the genomes of 1000 actinobacteria strains.</title>
        <authorList>
            <person name="Klenk H.-P."/>
        </authorList>
    </citation>
    <scope>NUCLEOTIDE SEQUENCE [LARGE SCALE GENOMIC DNA]</scope>
    <source>
        <strain evidence="2 3">DSM 15797</strain>
    </source>
</reference>
<accession>A0ABS4X8H0</accession>
<protein>
    <submittedName>
        <fullName evidence="2">Uncharacterized protein</fullName>
    </submittedName>
</protein>
<sequence length="70" mass="7330">MATLFHRNAQAAVHHHGGGSLILGGILAAMLFGVFAIFLASTNGTWAPMLIGMSFGISAALFGTVYHFTH</sequence>
<comment type="caution">
    <text evidence="2">The sequence shown here is derived from an EMBL/GenBank/DDBJ whole genome shotgun (WGS) entry which is preliminary data.</text>
</comment>
<dbReference type="RefSeq" id="WP_209995342.1">
    <property type="nucleotide sequence ID" value="NZ_BAAAJY010000006.1"/>
</dbReference>
<keyword evidence="1" id="KW-1133">Transmembrane helix</keyword>